<evidence type="ECO:0000256" key="7">
    <source>
        <dbReference type="RuleBase" id="RU367065"/>
    </source>
</evidence>
<dbReference type="GO" id="GO:0045943">
    <property type="term" value="P:positive regulation of transcription by RNA polymerase I"/>
    <property type="evidence" value="ECO:0007669"/>
    <property type="project" value="TreeGrafter"/>
</dbReference>
<comment type="subcellular location">
    <subcellularLocation>
        <location evidence="1 7">Nucleus</location>
        <location evidence="1 7">Nucleolus</location>
    </subcellularLocation>
</comment>
<gene>
    <name evidence="10" type="primary">Acey_s0065.g3582</name>
    <name evidence="10" type="synonym">Acey-toe-1</name>
    <name evidence="10" type="ORF">Y032_0065g3582</name>
</gene>
<dbReference type="Pfam" id="PF12397">
    <property type="entry name" value="U3snoRNP10"/>
    <property type="match status" value="1"/>
</dbReference>
<evidence type="ECO:0000256" key="1">
    <source>
        <dbReference type="ARBA" id="ARBA00004604"/>
    </source>
</evidence>
<reference evidence="11" key="1">
    <citation type="journal article" date="2015" name="Nat. Genet.">
        <title>The genome and transcriptome of the zoonotic hookworm Ancylostoma ceylanicum identify infection-specific gene families.</title>
        <authorList>
            <person name="Schwarz E.M."/>
            <person name="Hu Y."/>
            <person name="Antoshechkin I."/>
            <person name="Miller M.M."/>
            <person name="Sternberg P.W."/>
            <person name="Aroian R.V."/>
        </authorList>
    </citation>
    <scope>NUCLEOTIDE SEQUENCE</scope>
    <source>
        <strain evidence="11">HY135</strain>
    </source>
</reference>
<dbReference type="SUPFAM" id="SSF48371">
    <property type="entry name" value="ARM repeat"/>
    <property type="match status" value="2"/>
</dbReference>
<evidence type="ECO:0000256" key="2">
    <source>
        <dbReference type="ARBA" id="ARBA00010559"/>
    </source>
</evidence>
<feature type="region of interest" description="Disordered" evidence="8">
    <location>
        <begin position="1455"/>
        <end position="1478"/>
    </location>
</feature>
<dbReference type="SMART" id="SM01036">
    <property type="entry name" value="BP28CT"/>
    <property type="match status" value="1"/>
</dbReference>
<feature type="region of interest" description="Disordered" evidence="8">
    <location>
        <begin position="969"/>
        <end position="989"/>
    </location>
</feature>
<evidence type="ECO:0000313" key="11">
    <source>
        <dbReference type="Proteomes" id="UP000024635"/>
    </source>
</evidence>
<dbReference type="PANTHER" id="PTHR13457">
    <property type="entry name" value="BAP28"/>
    <property type="match status" value="1"/>
</dbReference>
<evidence type="ECO:0000256" key="6">
    <source>
        <dbReference type="ARBA" id="ARBA00023274"/>
    </source>
</evidence>
<evidence type="ECO:0000256" key="8">
    <source>
        <dbReference type="SAM" id="MobiDB-lite"/>
    </source>
</evidence>
<dbReference type="InterPro" id="IPR022125">
    <property type="entry name" value="U3snoRNP10_N"/>
</dbReference>
<dbReference type="InterPro" id="IPR016024">
    <property type="entry name" value="ARM-type_fold"/>
</dbReference>
<evidence type="ECO:0000259" key="9">
    <source>
        <dbReference type="SMART" id="SM01036"/>
    </source>
</evidence>
<feature type="compositionally biased region" description="Polar residues" evidence="8">
    <location>
        <begin position="1455"/>
        <end position="1465"/>
    </location>
</feature>
<dbReference type="Pfam" id="PF23243">
    <property type="entry name" value="HEAT_HEATR1"/>
    <property type="match status" value="1"/>
</dbReference>
<dbReference type="InterPro" id="IPR040191">
    <property type="entry name" value="UTP10"/>
</dbReference>
<keyword evidence="3 7" id="KW-0690">Ribosome biogenesis</keyword>
<dbReference type="GO" id="GO:0030515">
    <property type="term" value="F:snoRNA binding"/>
    <property type="evidence" value="ECO:0007669"/>
    <property type="project" value="TreeGrafter"/>
</dbReference>
<keyword evidence="4 7" id="KW-0698">rRNA processing</keyword>
<accession>A0A016U1M3</accession>
<dbReference type="InterPro" id="IPR011989">
    <property type="entry name" value="ARM-like"/>
</dbReference>
<dbReference type="InterPro" id="IPR058912">
    <property type="entry name" value="HTH_animal"/>
</dbReference>
<dbReference type="EMBL" id="JARK01001401">
    <property type="protein sequence ID" value="EYC08493.1"/>
    <property type="molecule type" value="Genomic_DNA"/>
</dbReference>
<dbReference type="InterPro" id="IPR012954">
    <property type="entry name" value="BP28_C_dom"/>
</dbReference>
<organism evidence="10 11">
    <name type="scientific">Ancylostoma ceylanicum</name>
    <dbReference type="NCBI Taxonomy" id="53326"/>
    <lineage>
        <taxon>Eukaryota</taxon>
        <taxon>Metazoa</taxon>
        <taxon>Ecdysozoa</taxon>
        <taxon>Nematoda</taxon>
        <taxon>Chromadorea</taxon>
        <taxon>Rhabditida</taxon>
        <taxon>Rhabditina</taxon>
        <taxon>Rhabditomorpha</taxon>
        <taxon>Strongyloidea</taxon>
        <taxon>Ancylostomatidae</taxon>
        <taxon>Ancylostomatinae</taxon>
        <taxon>Ancylostoma</taxon>
    </lineage>
</organism>
<protein>
    <recommendedName>
        <fullName evidence="7">HEAT repeat-containing protein 1</fullName>
    </recommendedName>
</protein>
<name>A0A016U1M3_9BILA</name>
<comment type="caution">
    <text evidence="10">The sequence shown here is derived from an EMBL/GenBank/DDBJ whole genome shotgun (WGS) entry which is preliminary data.</text>
</comment>
<dbReference type="Pfam" id="PF26215">
    <property type="entry name" value="HTH_animal"/>
    <property type="match status" value="1"/>
</dbReference>
<dbReference type="GO" id="GO:0000462">
    <property type="term" value="P:maturation of SSU-rRNA from tricistronic rRNA transcript (SSU-rRNA, 5.8S rRNA, LSU-rRNA)"/>
    <property type="evidence" value="ECO:0007669"/>
    <property type="project" value="TreeGrafter"/>
</dbReference>
<feature type="domain" description="BP28 C-terminal" evidence="9">
    <location>
        <begin position="1602"/>
        <end position="1767"/>
    </location>
</feature>
<evidence type="ECO:0000256" key="3">
    <source>
        <dbReference type="ARBA" id="ARBA00022517"/>
    </source>
</evidence>
<proteinExistence type="inferred from homology"/>
<feature type="compositionally biased region" description="Basic residues" evidence="8">
    <location>
        <begin position="977"/>
        <end position="988"/>
    </location>
</feature>
<dbReference type="OrthoDB" id="31183at2759"/>
<dbReference type="GO" id="GO:0030686">
    <property type="term" value="C:90S preribosome"/>
    <property type="evidence" value="ECO:0007669"/>
    <property type="project" value="TreeGrafter"/>
</dbReference>
<dbReference type="Pfam" id="PF00078">
    <property type="entry name" value="RVT_1"/>
    <property type="match status" value="1"/>
</dbReference>
<dbReference type="STRING" id="53326.A0A016U1M3"/>
<dbReference type="PANTHER" id="PTHR13457:SF1">
    <property type="entry name" value="HEAT REPEAT-CONTAINING PROTEIN 1"/>
    <property type="match status" value="1"/>
</dbReference>
<evidence type="ECO:0000313" key="10">
    <source>
        <dbReference type="EMBL" id="EYC08493.1"/>
    </source>
</evidence>
<keyword evidence="5 7" id="KW-0539">Nucleus</keyword>
<keyword evidence="11" id="KW-1185">Reference proteome</keyword>
<dbReference type="GO" id="GO:0032040">
    <property type="term" value="C:small-subunit processome"/>
    <property type="evidence" value="ECO:0007669"/>
    <property type="project" value="TreeGrafter"/>
</dbReference>
<comment type="function">
    <text evidence="7">Involved in nucleolar processing of pre-18S ribosomal RNA.</text>
</comment>
<sequence length="1898" mass="215455">MTSLSSQLQSLRTATAQHQTVERKHVSLLFEKAEAQTLDREAAFQIGCAGLQKLKQLDAVFEAPNDLFDESRLHFQRSMISKEENAVLNEKLEKLLFHLSPYLQHFACQQVLEWLVFKYQIYSYNAEAMILTFLPFHETNFFGRMLSIIEYNFTTSKDWGFLEDFCKKRYPVPFTAILKSTMSSTHSLITKISEHINKGVQLVGEEFLEAKCHMLFTFYAKLLVYVLEESTKINDVLLSKVIPLAAVGLKSALPSFRQASLMVICKLATSVKLTPDVVASLVKVIFMKFRKSSLESSFSTLIVLCQQQTVDSFSTKATLKTLRNESELGLWHLSKDFAKKTDLTGFLKALWTSLFSIMAEESYAADHKECLRALRETSDPEILSGTQATFFLSKLLEYAYCDALYNNKKFSKRVSGIVARFSDQWMELHSEWTSRDETVLASVIQHYQLEKFTVVVAQPEMKKKRMRRRSNSIRKSISETVSVNKLSIEESAAARAEEMAASSDFARRQSFSGDPIRKAREWIKKEDWENVIWAFDEINTRKSYFVNKATEDVEDFVLEIVKLAVRSSKNPVLGAARLAFAEVNFRTDFVVNLLSRHEISEPNAKKSRSTNSSDMFFEAFHSETADDYGKRLTFVIDMLVNTTAMTVDARIFSILFGLIKEFGEGNDAMTVRVVSLLLKVLKSPGKYKISSADLKMDFVVEMMRTTHSHHILRDSLRLLTAAVRVLPASVTSHVMSVFTFMGNGLLRKDNELTLRIIEDTLEALFRAVCEEDGKALSEMLDKHVGTINTYGLSKARIMTLVNECLKCNIFRWSGTYFSQTRGLAMGQRLAPVLAICFMSRVEEPVLARMPQMYCRYIDDCCIVTSTQSEMDECYRILNQQSQYIKFTRETPENGWLPYLNTKVKLSNGIFQMKWYRKESSKNILINAKSAHPLAIKRAVIRNMFKTASMVCTGEQERWESRQMASQIASSNGYTVSKHSRKHHPVNRTHNHDVSRIPLCLPFISDEVSAAIQKCIFRAQLQNDVVLVSIPNANIKKQLVRNRLYDRQCISEQCIVCPHGKEGDCAKTLPTEMRLRLIGVARVFAASVFDIPAHRRARMAHAIARAVKHISVWIVVGVLLEHFCARWQRSAGDANKRSAEQDAFEDFALELFIGLDPIFQLSAAIDLVEFIVRLGSDHPSESAPQILDQTIFDRSKYSIPKLRHFRFVTIGLVVKILSNRKLYERLGAVDDALLYQSMLPIGKRLMTASVELGEFVDKENAAADQGNEPQTVRYWVALSSRAETVSEKLRHLMPGGVAAKIITDILEDEETDWRMREKALQLANLKLIHDGFFFSESGINEEHLERMAVVLNKWLVKERLDREKIILCQNAAFTLKLVAKRLSCRSDSSTLADTIGKCTNMVADYQTLDECMVGNALLLAGELIRSHNMRTTMMSAIPLLKTCLSILNECSLNQQSLQDPSNQTEDANGKRRRVRQQSLSGKKLGSSTLLICALTCTQRILDQFAPFVSQFIPEILVQFCRLCGRYCDSDAKPNVNSAERSHPLQTLSSIQHRLALIRAALLKLEIRVIGEHFAKAVIQISGEEKPLIALFSLLKSFFDQKNRVTITQIRNSLMSDVFLRGLEYRAHDRNIENVERIANVERSIFSSLLAMAEVLTENTLRSVVNTLVDWAEQGLKPAATREERGRLITVFMFANSFYDSFNSLALPYFGKLIEMSVKVLNSCNATILVDPSLLLLHGKKDSMDGKEADCLLTEVIDFVGNCARHREFFTEDRAESLIVPLTNEIVNSKLGGHEKRCVPHLANTLYRISDTHPDIFQTVLDKVLLKTRNGRAKIRYRALLVVEAIFDKVGDGVAPHLPMVMPFLSELLEDENRNVEEQCDRVVRLLQSKFGENICEGFA</sequence>
<dbReference type="Pfam" id="PF08146">
    <property type="entry name" value="BP28CT"/>
    <property type="match status" value="1"/>
</dbReference>
<dbReference type="InterPro" id="IPR056473">
    <property type="entry name" value="HEAT_Utp10/HEAT1"/>
</dbReference>
<keyword evidence="6 7" id="KW-0687">Ribonucleoprotein</keyword>
<dbReference type="InterPro" id="IPR000477">
    <property type="entry name" value="RT_dom"/>
</dbReference>
<evidence type="ECO:0000256" key="5">
    <source>
        <dbReference type="ARBA" id="ARBA00023242"/>
    </source>
</evidence>
<comment type="similarity">
    <text evidence="2 7">Belongs to the HEATR1/UTP10 family.</text>
</comment>
<dbReference type="Proteomes" id="UP000024635">
    <property type="component" value="Unassembled WGS sequence"/>
</dbReference>
<dbReference type="GO" id="GO:0034455">
    <property type="term" value="C:t-UTP complex"/>
    <property type="evidence" value="ECO:0007669"/>
    <property type="project" value="TreeGrafter"/>
</dbReference>
<dbReference type="Gene3D" id="1.25.10.10">
    <property type="entry name" value="Leucine-rich Repeat Variant"/>
    <property type="match status" value="1"/>
</dbReference>
<evidence type="ECO:0000256" key="4">
    <source>
        <dbReference type="ARBA" id="ARBA00022552"/>
    </source>
</evidence>